<keyword evidence="4" id="KW-1185">Reference proteome</keyword>
<accession>R7RTW0</accession>
<proteinExistence type="inferred from homology"/>
<comment type="similarity">
    <text evidence="1 2">Belongs to the phD/YefM antitoxin family.</text>
</comment>
<evidence type="ECO:0000256" key="2">
    <source>
        <dbReference type="RuleBase" id="RU362080"/>
    </source>
</evidence>
<comment type="function">
    <text evidence="2">Antitoxin component of a type II toxin-antitoxin (TA) system.</text>
</comment>
<dbReference type="OrthoDB" id="9795585at2"/>
<dbReference type="InterPro" id="IPR006442">
    <property type="entry name" value="Antitoxin_Phd/YefM"/>
</dbReference>
<dbReference type="Proteomes" id="UP000014923">
    <property type="component" value="Unassembled WGS sequence"/>
</dbReference>
<evidence type="ECO:0000313" key="4">
    <source>
        <dbReference type="Proteomes" id="UP000014923"/>
    </source>
</evidence>
<dbReference type="InterPro" id="IPR036165">
    <property type="entry name" value="YefM-like_sf"/>
</dbReference>
<protein>
    <recommendedName>
        <fullName evidence="2">Antitoxin</fullName>
    </recommendedName>
</protein>
<dbReference type="RefSeq" id="WP_018663434.1">
    <property type="nucleotide sequence ID" value="NZ_HF952018.1"/>
</dbReference>
<evidence type="ECO:0000313" key="3">
    <source>
        <dbReference type="EMBL" id="CDF58738.1"/>
    </source>
</evidence>
<sequence length="95" mass="11207">MPHIRPISDLRNNFAEISKIVHELKEPVFLTKNGYGDMVVMSIETYEKKLFESEIYFKLKEAELQAKQTEKRFSHEEVFSSLRKSVLDKVEEDNV</sequence>
<dbReference type="SUPFAM" id="SSF143120">
    <property type="entry name" value="YefM-like"/>
    <property type="match status" value="1"/>
</dbReference>
<dbReference type="Gene3D" id="3.40.1620.10">
    <property type="entry name" value="YefM-like domain"/>
    <property type="match status" value="1"/>
</dbReference>
<name>R7RTW0_9CLOT</name>
<comment type="caution">
    <text evidence="3">The sequence shown here is derived from an EMBL/GenBank/DDBJ whole genome shotgun (WGS) entry which is preliminary data.</text>
</comment>
<dbReference type="eggNOG" id="COG2161">
    <property type="taxonomic scope" value="Bacteria"/>
</dbReference>
<dbReference type="Pfam" id="PF02604">
    <property type="entry name" value="PhdYeFM_antitox"/>
    <property type="match status" value="1"/>
</dbReference>
<organism evidence="3 4">
    <name type="scientific">Thermobrachium celere DSM 8682</name>
    <dbReference type="NCBI Taxonomy" id="941824"/>
    <lineage>
        <taxon>Bacteria</taxon>
        <taxon>Bacillati</taxon>
        <taxon>Bacillota</taxon>
        <taxon>Clostridia</taxon>
        <taxon>Eubacteriales</taxon>
        <taxon>Clostridiaceae</taxon>
        <taxon>Thermobrachium</taxon>
    </lineage>
</organism>
<evidence type="ECO:0000256" key="1">
    <source>
        <dbReference type="ARBA" id="ARBA00009981"/>
    </source>
</evidence>
<dbReference type="EMBL" id="CAVN010000100">
    <property type="protein sequence ID" value="CDF58738.1"/>
    <property type="molecule type" value="Genomic_DNA"/>
</dbReference>
<dbReference type="NCBIfam" id="TIGR01552">
    <property type="entry name" value="phd_fam"/>
    <property type="match status" value="1"/>
</dbReference>
<dbReference type="AlphaFoldDB" id="R7RTW0"/>
<reference evidence="3" key="1">
    <citation type="submission" date="2013-03" db="EMBL/GenBank/DDBJ databases">
        <title>Draft genome sequence of the hydrogen-ethanol-producing anaerobic alkalithermophilic Caloramator celere.</title>
        <authorList>
            <person name="Ciranna A."/>
            <person name="Larjo A."/>
            <person name="Kivisto A."/>
            <person name="Santala V."/>
            <person name="Roos C."/>
            <person name="Karp M."/>
        </authorList>
    </citation>
    <scope>NUCLEOTIDE SEQUENCE [LARGE SCALE GENOMIC DNA]</scope>
    <source>
        <strain evidence="3">DSM 8682</strain>
    </source>
</reference>
<dbReference type="HOGENOM" id="CLU_166037_0_1_9"/>
<gene>
    <name evidence="3" type="ORF">TCEL_00957</name>
</gene>